<evidence type="ECO:0000259" key="10">
    <source>
        <dbReference type="PROSITE" id="PS50112"/>
    </source>
</evidence>
<dbReference type="CDD" id="cd00082">
    <property type="entry name" value="HisKA"/>
    <property type="match status" value="1"/>
</dbReference>
<dbReference type="PROSITE" id="PS50112">
    <property type="entry name" value="PAS"/>
    <property type="match status" value="1"/>
</dbReference>
<dbReference type="Pfam" id="PF00512">
    <property type="entry name" value="HisKA"/>
    <property type="match status" value="1"/>
</dbReference>
<dbReference type="InterPro" id="IPR035965">
    <property type="entry name" value="PAS-like_dom_sf"/>
</dbReference>
<dbReference type="GO" id="GO:0000155">
    <property type="term" value="F:phosphorelay sensor kinase activity"/>
    <property type="evidence" value="ECO:0007669"/>
    <property type="project" value="InterPro"/>
</dbReference>
<keyword evidence="6" id="KW-0418">Kinase</keyword>
<feature type="transmembrane region" description="Helical" evidence="8">
    <location>
        <begin position="66"/>
        <end position="89"/>
    </location>
</feature>
<dbReference type="Proteomes" id="UP000278962">
    <property type="component" value="Unassembled WGS sequence"/>
</dbReference>
<dbReference type="SMART" id="SM00387">
    <property type="entry name" value="HATPase_c"/>
    <property type="match status" value="1"/>
</dbReference>
<evidence type="ECO:0000256" key="5">
    <source>
        <dbReference type="ARBA" id="ARBA00022679"/>
    </source>
</evidence>
<dbReference type="SUPFAM" id="SSF47384">
    <property type="entry name" value="Homodimeric domain of signal transducing histidine kinase"/>
    <property type="match status" value="1"/>
</dbReference>
<dbReference type="InterPro" id="IPR052162">
    <property type="entry name" value="Sensor_kinase/Photoreceptor"/>
</dbReference>
<dbReference type="SUPFAM" id="SSF55785">
    <property type="entry name" value="PYP-like sensor domain (PAS domain)"/>
    <property type="match status" value="1"/>
</dbReference>
<dbReference type="Gene3D" id="1.10.287.130">
    <property type="match status" value="1"/>
</dbReference>
<dbReference type="NCBIfam" id="TIGR00229">
    <property type="entry name" value="sensory_box"/>
    <property type="match status" value="1"/>
</dbReference>
<comment type="catalytic activity">
    <reaction evidence="1">
        <text>ATP + protein L-histidine = ADP + protein N-phospho-L-histidine.</text>
        <dbReference type="EC" id="2.7.13.3"/>
    </reaction>
</comment>
<dbReference type="InterPro" id="IPR005467">
    <property type="entry name" value="His_kinase_dom"/>
</dbReference>
<dbReference type="SMART" id="SM00388">
    <property type="entry name" value="HisKA"/>
    <property type="match status" value="1"/>
</dbReference>
<feature type="transmembrane region" description="Helical" evidence="8">
    <location>
        <begin position="136"/>
        <end position="155"/>
    </location>
</feature>
<dbReference type="CDD" id="cd00130">
    <property type="entry name" value="PAS"/>
    <property type="match status" value="1"/>
</dbReference>
<dbReference type="Pfam" id="PF02518">
    <property type="entry name" value="HATPase_c"/>
    <property type="match status" value="1"/>
</dbReference>
<evidence type="ECO:0000256" key="7">
    <source>
        <dbReference type="ARBA" id="ARBA00023012"/>
    </source>
</evidence>
<dbReference type="EMBL" id="RBIL01000001">
    <property type="protein sequence ID" value="RKQ92283.1"/>
    <property type="molecule type" value="Genomic_DNA"/>
</dbReference>
<dbReference type="GO" id="GO:0005886">
    <property type="term" value="C:plasma membrane"/>
    <property type="evidence" value="ECO:0007669"/>
    <property type="project" value="UniProtKB-SubCell"/>
</dbReference>
<reference evidence="11 12" key="1">
    <citation type="submission" date="2018-10" db="EMBL/GenBank/DDBJ databases">
        <title>Genomic Encyclopedia of Archaeal and Bacterial Type Strains, Phase II (KMG-II): from individual species to whole genera.</title>
        <authorList>
            <person name="Goeker M."/>
        </authorList>
    </citation>
    <scope>NUCLEOTIDE SEQUENCE [LARGE SCALE GENOMIC DNA]</scope>
    <source>
        <strain evidence="11 12">DSM 14954</strain>
    </source>
</reference>
<dbReference type="EC" id="2.7.13.3" evidence="3"/>
<evidence type="ECO:0000259" key="9">
    <source>
        <dbReference type="PROSITE" id="PS50109"/>
    </source>
</evidence>
<dbReference type="PRINTS" id="PR00344">
    <property type="entry name" value="BCTRLSENSOR"/>
</dbReference>
<organism evidence="11 12">
    <name type="scientific">Solirubrobacter pauli</name>
    <dbReference type="NCBI Taxonomy" id="166793"/>
    <lineage>
        <taxon>Bacteria</taxon>
        <taxon>Bacillati</taxon>
        <taxon>Actinomycetota</taxon>
        <taxon>Thermoleophilia</taxon>
        <taxon>Solirubrobacterales</taxon>
        <taxon>Solirubrobacteraceae</taxon>
        <taxon>Solirubrobacter</taxon>
    </lineage>
</organism>
<evidence type="ECO:0000313" key="12">
    <source>
        <dbReference type="Proteomes" id="UP000278962"/>
    </source>
</evidence>
<dbReference type="AlphaFoldDB" id="A0A660LER4"/>
<dbReference type="InterPro" id="IPR004358">
    <property type="entry name" value="Sig_transdc_His_kin-like_C"/>
</dbReference>
<feature type="domain" description="PAS" evidence="10">
    <location>
        <begin position="161"/>
        <end position="205"/>
    </location>
</feature>
<dbReference type="InterPro" id="IPR003594">
    <property type="entry name" value="HATPase_dom"/>
</dbReference>
<sequence>MPEAEWQSRQRGLRWLLWAHVVAIPIITLLFDQGIDQAALDLFTPTFFAVIAQLRRGSRRVQSLIVTIGLLSCSALIVHITGGLIQAYFHFFVMVAALSLYEDWLPFATAVLYVGIQQTITAEIVDYDEANSPWRWAAVHSAFIAALSLVCLATWRASARDREAFRSLVETLEEGVVMIDRGGTMVTANPSASRILGMDPTEVISGYGVNGEWSFVDVDGRPLPLRETPLIITSMTGQPQVAVVAGLRRRQKETRWLSISTRAVETDREPPYTIVVSFTDVTEEREAAEALERSNTELSQFAYIASHDLSEPLRMVSSYLGLLRRRYHGKLDQDADEFIEYAVDGAARMRQLIEGLLEYSRAGRSEEPAEPVSLSLVTADVLRSLAVAMVDSGAEIEIGDLPTVMGNRGQLEQLLQNLVANALKFNGDGRARVWVYAEGEAHGMTQIAVADGGIGIAPSKREHVFEMFQRLHDREAYEGTGIGLAVCRKIVERHGGRIWVDGREGGGTVFRFTLPSG</sequence>
<dbReference type="Gene3D" id="3.30.565.10">
    <property type="entry name" value="Histidine kinase-like ATPase, C-terminal domain"/>
    <property type="match status" value="1"/>
</dbReference>
<dbReference type="SUPFAM" id="SSF55874">
    <property type="entry name" value="ATPase domain of HSP90 chaperone/DNA topoisomerase II/histidine kinase"/>
    <property type="match status" value="1"/>
</dbReference>
<evidence type="ECO:0000256" key="6">
    <source>
        <dbReference type="ARBA" id="ARBA00022777"/>
    </source>
</evidence>
<dbReference type="Gene3D" id="3.30.450.20">
    <property type="entry name" value="PAS domain"/>
    <property type="match status" value="1"/>
</dbReference>
<dbReference type="InterPro" id="IPR003661">
    <property type="entry name" value="HisK_dim/P_dom"/>
</dbReference>
<keyword evidence="12" id="KW-1185">Reference proteome</keyword>
<keyword evidence="4" id="KW-0597">Phosphoprotein</keyword>
<keyword evidence="8" id="KW-0472">Membrane</keyword>
<evidence type="ECO:0000256" key="3">
    <source>
        <dbReference type="ARBA" id="ARBA00012438"/>
    </source>
</evidence>
<keyword evidence="7" id="KW-0902">Two-component regulatory system</keyword>
<feature type="domain" description="Histidine kinase" evidence="9">
    <location>
        <begin position="304"/>
        <end position="517"/>
    </location>
</feature>
<evidence type="ECO:0000256" key="2">
    <source>
        <dbReference type="ARBA" id="ARBA00004236"/>
    </source>
</evidence>
<evidence type="ECO:0000313" key="11">
    <source>
        <dbReference type="EMBL" id="RKQ92283.1"/>
    </source>
</evidence>
<keyword evidence="8" id="KW-1133">Transmembrane helix</keyword>
<dbReference type="Pfam" id="PF13426">
    <property type="entry name" value="PAS_9"/>
    <property type="match status" value="1"/>
</dbReference>
<accession>A0A660LER4</accession>
<dbReference type="FunFam" id="3.30.565.10:FF:000006">
    <property type="entry name" value="Sensor histidine kinase WalK"/>
    <property type="match status" value="1"/>
</dbReference>
<evidence type="ECO:0000256" key="8">
    <source>
        <dbReference type="SAM" id="Phobius"/>
    </source>
</evidence>
<keyword evidence="5" id="KW-0808">Transferase</keyword>
<feature type="transmembrane region" description="Helical" evidence="8">
    <location>
        <begin position="37"/>
        <end position="54"/>
    </location>
</feature>
<dbReference type="PROSITE" id="PS50109">
    <property type="entry name" value="HIS_KIN"/>
    <property type="match status" value="1"/>
</dbReference>
<evidence type="ECO:0000256" key="4">
    <source>
        <dbReference type="ARBA" id="ARBA00022553"/>
    </source>
</evidence>
<dbReference type="PANTHER" id="PTHR43304:SF1">
    <property type="entry name" value="PAC DOMAIN-CONTAINING PROTEIN"/>
    <property type="match status" value="1"/>
</dbReference>
<protein>
    <recommendedName>
        <fullName evidence="3">histidine kinase</fullName>
        <ecNumber evidence="3">2.7.13.3</ecNumber>
    </recommendedName>
</protein>
<gene>
    <name evidence="11" type="ORF">C8N24_2126</name>
</gene>
<comment type="caution">
    <text evidence="11">The sequence shown here is derived from an EMBL/GenBank/DDBJ whole genome shotgun (WGS) entry which is preliminary data.</text>
</comment>
<evidence type="ECO:0000256" key="1">
    <source>
        <dbReference type="ARBA" id="ARBA00000085"/>
    </source>
</evidence>
<feature type="transmembrane region" description="Helical" evidence="8">
    <location>
        <begin position="12"/>
        <end position="31"/>
    </location>
</feature>
<name>A0A660LER4_9ACTN</name>
<proteinExistence type="predicted"/>
<comment type="subcellular location">
    <subcellularLocation>
        <location evidence="2">Cell membrane</location>
    </subcellularLocation>
</comment>
<dbReference type="InterPro" id="IPR000014">
    <property type="entry name" value="PAS"/>
</dbReference>
<dbReference type="InterPro" id="IPR036097">
    <property type="entry name" value="HisK_dim/P_sf"/>
</dbReference>
<dbReference type="PANTHER" id="PTHR43304">
    <property type="entry name" value="PHYTOCHROME-LIKE PROTEIN CPH1"/>
    <property type="match status" value="1"/>
</dbReference>
<dbReference type="InterPro" id="IPR036890">
    <property type="entry name" value="HATPase_C_sf"/>
</dbReference>
<keyword evidence="8" id="KW-0812">Transmembrane</keyword>